<proteinExistence type="predicted"/>
<dbReference type="RefSeq" id="WP_259040066.1">
    <property type="nucleotide sequence ID" value="NZ_JANTYY010000003.1"/>
</dbReference>
<comment type="caution">
    <text evidence="1">The sequence shown here is derived from an EMBL/GenBank/DDBJ whole genome shotgun (WGS) entry which is preliminary data.</text>
</comment>
<dbReference type="InterPro" id="IPR019270">
    <property type="entry name" value="DUF2283"/>
</dbReference>
<dbReference type="AlphaFoldDB" id="A0A9X2ZW66"/>
<organism evidence="1 3">
    <name type="scientific">Salinibacter ruber</name>
    <dbReference type="NCBI Taxonomy" id="146919"/>
    <lineage>
        <taxon>Bacteria</taxon>
        <taxon>Pseudomonadati</taxon>
        <taxon>Rhodothermota</taxon>
        <taxon>Rhodothermia</taxon>
        <taxon>Rhodothermales</taxon>
        <taxon>Salinibacteraceae</taxon>
        <taxon>Salinibacter</taxon>
    </lineage>
</organism>
<evidence type="ECO:0000313" key="2">
    <source>
        <dbReference type="EMBL" id="MCS4158212.1"/>
    </source>
</evidence>
<evidence type="ECO:0000313" key="1">
    <source>
        <dbReference type="EMBL" id="MCS4121831.1"/>
    </source>
</evidence>
<dbReference type="EMBL" id="JANUBL010000003">
    <property type="protein sequence ID" value="MCS4121831.1"/>
    <property type="molecule type" value="Genomic_DNA"/>
</dbReference>
<gene>
    <name evidence="1" type="ORF">GGP45_002184</name>
    <name evidence="2" type="ORF">GGP99_002184</name>
</gene>
<protein>
    <submittedName>
        <fullName evidence="1">Uncharacterized protein YuzE</fullName>
    </submittedName>
</protein>
<dbReference type="Proteomes" id="UP001155110">
    <property type="component" value="Unassembled WGS sequence"/>
</dbReference>
<dbReference type="EMBL" id="JANTZM010000010">
    <property type="protein sequence ID" value="MCS4158212.1"/>
    <property type="molecule type" value="Genomic_DNA"/>
</dbReference>
<name>A0A9X2ZW66_9BACT</name>
<accession>A0A9X2ZW66</accession>
<dbReference type="Pfam" id="PF10049">
    <property type="entry name" value="DUF2283"/>
    <property type="match status" value="1"/>
</dbReference>
<sequence length="71" mass="7939">MDRDVAVWYDREGDYLEVLFEQKEGYFRETDNDAVMEKVDQGGHVIGFSILNVSQNSSEVPVSVTLGNAAP</sequence>
<evidence type="ECO:0000313" key="3">
    <source>
        <dbReference type="Proteomes" id="UP001155144"/>
    </source>
</evidence>
<dbReference type="Proteomes" id="UP001155144">
    <property type="component" value="Unassembled WGS sequence"/>
</dbReference>
<reference evidence="1" key="1">
    <citation type="submission" date="2022-08" db="EMBL/GenBank/DDBJ databases">
        <title>Genomic Encyclopedia of Type Strains, Phase V (KMG-V): Genome sequencing to study the core and pangenomes of soil and plant-associated prokaryotes.</title>
        <authorList>
            <person name="Whitman W."/>
        </authorList>
    </citation>
    <scope>NUCLEOTIDE SEQUENCE</scope>
    <source>
        <strain evidence="2">SP3002</strain>
        <strain evidence="1">SP3026</strain>
    </source>
</reference>